<dbReference type="KEGG" id="tpz:Tph_c04740"/>
<dbReference type="CDD" id="cd00090">
    <property type="entry name" value="HTH_ARSR"/>
    <property type="match status" value="1"/>
</dbReference>
<dbReference type="PANTHER" id="PTHR30136">
    <property type="entry name" value="HELIX-TURN-HELIX TRANSCRIPTIONAL REGULATOR, ICLR FAMILY"/>
    <property type="match status" value="1"/>
</dbReference>
<dbReference type="PROSITE" id="PS51077">
    <property type="entry name" value="HTH_ICLR"/>
    <property type="match status" value="1"/>
</dbReference>
<dbReference type="InterPro" id="IPR029016">
    <property type="entry name" value="GAF-like_dom_sf"/>
</dbReference>
<reference evidence="9 10" key="1">
    <citation type="journal article" date="2012" name="BMC Genomics">
        <title>Genome-guided analysis of physiological and morphological traits of the fermentative acetate oxidizer Thermacetogenium phaeum.</title>
        <authorList>
            <person name="Oehler D."/>
            <person name="Poehlein A."/>
            <person name="Leimbach A."/>
            <person name="Muller N."/>
            <person name="Daniel R."/>
            <person name="Gottschalk G."/>
            <person name="Schink B."/>
        </authorList>
    </citation>
    <scope>NUCLEOTIDE SEQUENCE [LARGE SCALE GENOMIC DNA]</scope>
    <source>
        <strain evidence="10">ATCC BAA-254 / DSM 26808 / PB</strain>
    </source>
</reference>
<evidence type="ECO:0000313" key="10">
    <source>
        <dbReference type="Proteomes" id="UP000000467"/>
    </source>
</evidence>
<dbReference type="EMBL" id="CP003732">
    <property type="protein sequence ID" value="AFV10716.1"/>
    <property type="molecule type" value="Genomic_DNA"/>
</dbReference>
<proteinExistence type="predicted"/>
<protein>
    <recommendedName>
        <fullName evidence="5">Glycerol operon regulatory protein</fullName>
    </recommendedName>
</protein>
<dbReference type="GO" id="GO:0003700">
    <property type="term" value="F:DNA-binding transcription factor activity"/>
    <property type="evidence" value="ECO:0007669"/>
    <property type="project" value="TreeGrafter"/>
</dbReference>
<dbReference type="HOGENOM" id="CLU_062618_7_1_9"/>
<evidence type="ECO:0000256" key="6">
    <source>
        <dbReference type="SAM" id="Coils"/>
    </source>
</evidence>
<dbReference type="Pfam" id="PF01614">
    <property type="entry name" value="IclR_C"/>
    <property type="match status" value="1"/>
</dbReference>
<dbReference type="InterPro" id="IPR014757">
    <property type="entry name" value="Tscrpt_reg_IclR_C"/>
</dbReference>
<keyword evidence="3" id="KW-0804">Transcription</keyword>
<evidence type="ECO:0000256" key="2">
    <source>
        <dbReference type="ARBA" id="ARBA00023125"/>
    </source>
</evidence>
<dbReference type="SUPFAM" id="SSF55781">
    <property type="entry name" value="GAF domain-like"/>
    <property type="match status" value="1"/>
</dbReference>
<feature type="domain" description="HTH iclR-type" evidence="7">
    <location>
        <begin position="8"/>
        <end position="70"/>
    </location>
</feature>
<evidence type="ECO:0000313" key="9">
    <source>
        <dbReference type="EMBL" id="AFV10716.1"/>
    </source>
</evidence>
<dbReference type="InterPro" id="IPR005471">
    <property type="entry name" value="Tscrpt_reg_IclR_N"/>
</dbReference>
<dbReference type="STRING" id="1089553.Tph_c04740"/>
<dbReference type="PROSITE" id="PS51078">
    <property type="entry name" value="ICLR_ED"/>
    <property type="match status" value="1"/>
</dbReference>
<keyword evidence="1" id="KW-0805">Transcription regulation</keyword>
<organism evidence="9 10">
    <name type="scientific">Thermacetogenium phaeum (strain ATCC BAA-254 / DSM 26808 / PB)</name>
    <dbReference type="NCBI Taxonomy" id="1089553"/>
    <lineage>
        <taxon>Bacteria</taxon>
        <taxon>Bacillati</taxon>
        <taxon>Bacillota</taxon>
        <taxon>Clostridia</taxon>
        <taxon>Thermoanaerobacterales</taxon>
        <taxon>Thermoanaerobacteraceae</taxon>
        <taxon>Thermacetogenium</taxon>
    </lineage>
</organism>
<dbReference type="InterPro" id="IPR036390">
    <property type="entry name" value="WH_DNA-bd_sf"/>
</dbReference>
<gene>
    <name evidence="9" type="primary">yagI</name>
    <name evidence="9" type="ordered locus">Tph_c04740</name>
</gene>
<dbReference type="SUPFAM" id="SSF46785">
    <property type="entry name" value="Winged helix' DNA-binding domain"/>
    <property type="match status" value="1"/>
</dbReference>
<dbReference type="InterPro" id="IPR050707">
    <property type="entry name" value="HTH_MetabolicPath_Reg"/>
</dbReference>
<dbReference type="InterPro" id="IPR011991">
    <property type="entry name" value="ArsR-like_HTH"/>
</dbReference>
<dbReference type="PANTHER" id="PTHR30136:SF24">
    <property type="entry name" value="HTH-TYPE TRANSCRIPTIONAL REPRESSOR ALLR"/>
    <property type="match status" value="1"/>
</dbReference>
<dbReference type="Pfam" id="PF09339">
    <property type="entry name" value="HTH_IclR"/>
    <property type="match status" value="1"/>
</dbReference>
<dbReference type="Proteomes" id="UP000000467">
    <property type="component" value="Chromosome"/>
</dbReference>
<dbReference type="InterPro" id="IPR036388">
    <property type="entry name" value="WH-like_DNA-bd_sf"/>
</dbReference>
<dbReference type="RefSeq" id="WP_015049634.1">
    <property type="nucleotide sequence ID" value="NC_018870.1"/>
</dbReference>
<feature type="domain" description="IclR-ED" evidence="8">
    <location>
        <begin position="71"/>
        <end position="256"/>
    </location>
</feature>
<evidence type="ECO:0000256" key="1">
    <source>
        <dbReference type="ARBA" id="ARBA00023015"/>
    </source>
</evidence>
<dbReference type="GO" id="GO:0045892">
    <property type="term" value="P:negative regulation of DNA-templated transcription"/>
    <property type="evidence" value="ECO:0007669"/>
    <property type="project" value="TreeGrafter"/>
</dbReference>
<evidence type="ECO:0000256" key="4">
    <source>
        <dbReference type="ARBA" id="ARBA00058938"/>
    </source>
</evidence>
<keyword evidence="10" id="KW-1185">Reference proteome</keyword>
<dbReference type="Gene3D" id="1.10.10.10">
    <property type="entry name" value="Winged helix-like DNA-binding domain superfamily/Winged helix DNA-binding domain"/>
    <property type="match status" value="1"/>
</dbReference>
<keyword evidence="2" id="KW-0238">DNA-binding</keyword>
<evidence type="ECO:0000259" key="7">
    <source>
        <dbReference type="PROSITE" id="PS51077"/>
    </source>
</evidence>
<keyword evidence="6" id="KW-0175">Coiled coil</keyword>
<accession>K4LCQ1</accession>
<sequence>MGKPKYPVSAIERALEILMLLFREKREMGITEIAAAMGLHKSTVHRALTTLQEYGFVEQNPVTSKYWLGIRLFSLGMLYREKMRIQDLARPFTEELARKCREVVHMGILENQHEVGRVLVIDKVETEQILSLTPRIGSGTPAHCSAMGKMLLAYQSDEYLEKFAAQGLPRYTKNTITDLEELKQELRKIKEQGYALDREEIEVGLTCVAAPILDGHGKAIAAVSVSGPVTRITPERLPLIINDVKETAARISEQIR</sequence>
<dbReference type="eggNOG" id="COG1414">
    <property type="taxonomic scope" value="Bacteria"/>
</dbReference>
<dbReference type="Gene3D" id="3.30.450.40">
    <property type="match status" value="1"/>
</dbReference>
<dbReference type="AlphaFoldDB" id="K4LCQ1"/>
<dbReference type="FunFam" id="1.10.10.10:FF:000056">
    <property type="entry name" value="IclR family transcriptional regulator"/>
    <property type="match status" value="1"/>
</dbReference>
<dbReference type="GO" id="GO:0003677">
    <property type="term" value="F:DNA binding"/>
    <property type="evidence" value="ECO:0007669"/>
    <property type="project" value="UniProtKB-KW"/>
</dbReference>
<dbReference type="OrthoDB" id="9791752at2"/>
<feature type="coiled-coil region" evidence="6">
    <location>
        <begin position="172"/>
        <end position="199"/>
    </location>
</feature>
<evidence type="ECO:0000256" key="3">
    <source>
        <dbReference type="ARBA" id="ARBA00023163"/>
    </source>
</evidence>
<dbReference type="SMART" id="SM00346">
    <property type="entry name" value="HTH_ICLR"/>
    <property type="match status" value="1"/>
</dbReference>
<evidence type="ECO:0000259" key="8">
    <source>
        <dbReference type="PROSITE" id="PS51078"/>
    </source>
</evidence>
<name>K4LCQ1_THEPS</name>
<evidence type="ECO:0000256" key="5">
    <source>
        <dbReference type="ARBA" id="ARBA00070406"/>
    </source>
</evidence>
<comment type="function">
    <text evidence="4">May be an activator protein for the gylABX operon.</text>
</comment>